<dbReference type="RefSeq" id="WP_184995408.1">
    <property type="nucleotide sequence ID" value="NZ_BOMK01000075.1"/>
</dbReference>
<feature type="transmembrane region" description="Helical" evidence="1">
    <location>
        <begin position="124"/>
        <end position="145"/>
    </location>
</feature>
<keyword evidence="3" id="KW-1185">Reference proteome</keyword>
<comment type="caution">
    <text evidence="2">The sequence shown here is derived from an EMBL/GenBank/DDBJ whole genome shotgun (WGS) entry which is preliminary data.</text>
</comment>
<organism evidence="2 3">
    <name type="scientific">Actinoplanes digitatis</name>
    <dbReference type="NCBI Taxonomy" id="1868"/>
    <lineage>
        <taxon>Bacteria</taxon>
        <taxon>Bacillati</taxon>
        <taxon>Actinomycetota</taxon>
        <taxon>Actinomycetes</taxon>
        <taxon>Micromonosporales</taxon>
        <taxon>Micromonosporaceae</taxon>
        <taxon>Actinoplanes</taxon>
    </lineage>
</organism>
<dbReference type="Proteomes" id="UP000578112">
    <property type="component" value="Unassembled WGS sequence"/>
</dbReference>
<evidence type="ECO:0000313" key="3">
    <source>
        <dbReference type="Proteomes" id="UP000578112"/>
    </source>
</evidence>
<feature type="transmembrane region" description="Helical" evidence="1">
    <location>
        <begin position="185"/>
        <end position="204"/>
    </location>
</feature>
<keyword evidence="1" id="KW-0472">Membrane</keyword>
<feature type="transmembrane region" description="Helical" evidence="1">
    <location>
        <begin position="497"/>
        <end position="518"/>
    </location>
</feature>
<dbReference type="AlphaFoldDB" id="A0A7W7MS21"/>
<feature type="transmembrane region" description="Helical" evidence="1">
    <location>
        <begin position="336"/>
        <end position="360"/>
    </location>
</feature>
<feature type="transmembrane region" description="Helical" evidence="1">
    <location>
        <begin position="291"/>
        <end position="308"/>
    </location>
</feature>
<keyword evidence="1" id="KW-1133">Transmembrane helix</keyword>
<feature type="transmembrane region" description="Helical" evidence="1">
    <location>
        <begin position="454"/>
        <end position="477"/>
    </location>
</feature>
<feature type="transmembrane region" description="Helical" evidence="1">
    <location>
        <begin position="381"/>
        <end position="403"/>
    </location>
</feature>
<proteinExistence type="predicted"/>
<evidence type="ECO:0000256" key="1">
    <source>
        <dbReference type="SAM" id="Phobius"/>
    </source>
</evidence>
<sequence>MTGTLGLLRFMLRRERFGLPWWLLGATLLVLIQSTQSQTLYGTPEALEKLRHSIGGNTAVIAMSGPTRLLDAIGGEVVFEILGFVSIVVALMSMFLVGRHTRAEEETGRAELLRSARVGKRAPLAAALSLAALANLAVAVLVFAATAGTGLPVGGSLLFGLATAAVGITFAALTALAAQVFENARAVYGAVALVLGAAYVLRAAGDVGNGALSWASPIGWSQRTFPYTGDRWWPLLLALCTSALLVAGAVALLGHRDFGAGLVPPRPGRPTASPALRNAYALAWRLQRGSLIGWAAGLFLLGAAYGSIGDTIEQYFLDNPEVAKFLPGGTADLVDAYLALTVGLSALLAAAYGVAATLRLRGEETSGRAEPVLATATGRGTWLASHLSVSLAGSALVLLTFGLGEGLAYGLTVSDAGQIPRLAAVALAYLPAVWLIVAVVVLVLGWLPRASAALAWVAVGYCAVIALFADSFDLPGWSRRASPFAHTPQVPLDNLGVAPLLVIGLVAASLVAAGYAGLRRRDLGY</sequence>
<evidence type="ECO:0000313" key="2">
    <source>
        <dbReference type="EMBL" id="MBB4764195.1"/>
    </source>
</evidence>
<accession>A0A7W7MS21</accession>
<keyword evidence="1" id="KW-0812">Transmembrane</keyword>
<reference evidence="2 3" key="1">
    <citation type="submission" date="2020-08" db="EMBL/GenBank/DDBJ databases">
        <title>Sequencing the genomes of 1000 actinobacteria strains.</title>
        <authorList>
            <person name="Klenk H.-P."/>
        </authorList>
    </citation>
    <scope>NUCLEOTIDE SEQUENCE [LARGE SCALE GENOMIC DNA]</scope>
    <source>
        <strain evidence="2 3">DSM 43149</strain>
    </source>
</reference>
<protein>
    <submittedName>
        <fullName evidence="2">ABC-2 type transport system permease protein</fullName>
    </submittedName>
</protein>
<name>A0A7W7MS21_9ACTN</name>
<feature type="transmembrane region" description="Helical" evidence="1">
    <location>
        <begin position="423"/>
        <end position="447"/>
    </location>
</feature>
<gene>
    <name evidence="2" type="ORF">BJ971_004751</name>
</gene>
<feature type="transmembrane region" description="Helical" evidence="1">
    <location>
        <begin position="157"/>
        <end position="178"/>
    </location>
</feature>
<dbReference type="EMBL" id="JACHNH010000001">
    <property type="protein sequence ID" value="MBB4764195.1"/>
    <property type="molecule type" value="Genomic_DNA"/>
</dbReference>
<feature type="transmembrane region" description="Helical" evidence="1">
    <location>
        <begin position="232"/>
        <end position="253"/>
    </location>
</feature>
<feature type="transmembrane region" description="Helical" evidence="1">
    <location>
        <begin position="77"/>
        <end position="97"/>
    </location>
</feature>